<dbReference type="EMBL" id="FXAY01000001">
    <property type="protein sequence ID" value="SMG19848.1"/>
    <property type="molecule type" value="Genomic_DNA"/>
</dbReference>
<dbReference type="STRING" id="150121.SAMN06296010_1000"/>
<dbReference type="GO" id="GO:0016747">
    <property type="term" value="F:acyltransferase activity, transferring groups other than amino-acyl groups"/>
    <property type="evidence" value="ECO:0007669"/>
    <property type="project" value="InterPro"/>
</dbReference>
<protein>
    <submittedName>
        <fullName evidence="4">Ribosomal protein S18 acetylase RimI</fullName>
    </submittedName>
</protein>
<dbReference type="Gene3D" id="3.40.630.30">
    <property type="match status" value="1"/>
</dbReference>
<dbReference type="AlphaFoldDB" id="A0A1X7IXN2"/>
<evidence type="ECO:0000313" key="5">
    <source>
        <dbReference type="Proteomes" id="UP000193244"/>
    </source>
</evidence>
<dbReference type="Pfam" id="PF00583">
    <property type="entry name" value="Acetyltransf_1"/>
    <property type="match status" value="1"/>
</dbReference>
<keyword evidence="4" id="KW-0687">Ribonucleoprotein</keyword>
<keyword evidence="5" id="KW-1185">Reference proteome</keyword>
<evidence type="ECO:0000313" key="4">
    <source>
        <dbReference type="EMBL" id="SMG19848.1"/>
    </source>
</evidence>
<organism evidence="4 5">
    <name type="scientific">Agreia pratensis</name>
    <dbReference type="NCBI Taxonomy" id="150121"/>
    <lineage>
        <taxon>Bacteria</taxon>
        <taxon>Bacillati</taxon>
        <taxon>Actinomycetota</taxon>
        <taxon>Actinomycetes</taxon>
        <taxon>Micrococcales</taxon>
        <taxon>Microbacteriaceae</taxon>
        <taxon>Agreia</taxon>
    </lineage>
</organism>
<dbReference type="PROSITE" id="PS51186">
    <property type="entry name" value="GNAT"/>
    <property type="match status" value="1"/>
</dbReference>
<dbReference type="RefSeq" id="WP_139824732.1">
    <property type="nucleotide sequence ID" value="NZ_FXAY01000001.1"/>
</dbReference>
<feature type="domain" description="N-acetyltransferase" evidence="3">
    <location>
        <begin position="2"/>
        <end position="152"/>
    </location>
</feature>
<dbReference type="PANTHER" id="PTHR43877">
    <property type="entry name" value="AMINOALKYLPHOSPHONATE N-ACETYLTRANSFERASE-RELATED-RELATED"/>
    <property type="match status" value="1"/>
</dbReference>
<keyword evidence="1" id="KW-0808">Transferase</keyword>
<dbReference type="InterPro" id="IPR050832">
    <property type="entry name" value="Bact_Acetyltransf"/>
</dbReference>
<evidence type="ECO:0000259" key="3">
    <source>
        <dbReference type="PROSITE" id="PS51186"/>
    </source>
</evidence>
<evidence type="ECO:0000256" key="2">
    <source>
        <dbReference type="ARBA" id="ARBA00023315"/>
    </source>
</evidence>
<dbReference type="CDD" id="cd04301">
    <property type="entry name" value="NAT_SF"/>
    <property type="match status" value="1"/>
</dbReference>
<evidence type="ECO:0000256" key="1">
    <source>
        <dbReference type="ARBA" id="ARBA00022679"/>
    </source>
</evidence>
<gene>
    <name evidence="4" type="ORF">SAMN06296010_1000</name>
</gene>
<dbReference type="OrthoDB" id="9814648at2"/>
<proteinExistence type="predicted"/>
<dbReference type="GO" id="GO:0005840">
    <property type="term" value="C:ribosome"/>
    <property type="evidence" value="ECO:0007669"/>
    <property type="project" value="UniProtKB-KW"/>
</dbReference>
<accession>A0A1X7IXN2</accession>
<dbReference type="Proteomes" id="UP000193244">
    <property type="component" value="Unassembled WGS sequence"/>
</dbReference>
<reference evidence="5" key="1">
    <citation type="submission" date="2017-04" db="EMBL/GenBank/DDBJ databases">
        <authorList>
            <person name="Varghese N."/>
            <person name="Submissions S."/>
        </authorList>
    </citation>
    <scope>NUCLEOTIDE SEQUENCE [LARGE SCALE GENOMIC DNA]</scope>
    <source>
        <strain evidence="5">VKM Ac-2510</strain>
    </source>
</reference>
<keyword evidence="2" id="KW-0012">Acyltransferase</keyword>
<keyword evidence="4" id="KW-0689">Ribosomal protein</keyword>
<dbReference type="SUPFAM" id="SSF55729">
    <property type="entry name" value="Acyl-CoA N-acyltransferases (Nat)"/>
    <property type="match status" value="1"/>
</dbReference>
<dbReference type="InterPro" id="IPR016181">
    <property type="entry name" value="Acyl_CoA_acyltransferase"/>
</dbReference>
<sequence length="155" mass="17327">MVVTRPASADDYARLVQWVPDAAALYLFAGPSLVWPPTVAQFEQLATRPGLSAWVLDDDQHQAAWGHFDLTTQGRSARLGRVIIDPRYRGRGLGHSLTRASIERARVLDMSEVRLAVVTDNEPAVRAYRRAGFEEVVDPERPQFTAMAYQISDHP</sequence>
<name>A0A1X7IXN2_9MICO</name>
<dbReference type="InterPro" id="IPR000182">
    <property type="entry name" value="GNAT_dom"/>
</dbReference>